<reference evidence="2 3" key="1">
    <citation type="submission" date="2023-05" db="EMBL/GenBank/DDBJ databases">
        <authorList>
            <person name="Gao F."/>
        </authorList>
    </citation>
    <scope>NUCLEOTIDE SEQUENCE [LARGE SCALE GENOMIC DNA]</scope>
    <source>
        <strain evidence="2 3">MIMF12</strain>
    </source>
</reference>
<organism evidence="2 3">
    <name type="scientific">Deinococcus rhizophilus</name>
    <dbReference type="NCBI Taxonomy" id="3049544"/>
    <lineage>
        <taxon>Bacteria</taxon>
        <taxon>Thermotogati</taxon>
        <taxon>Deinococcota</taxon>
        <taxon>Deinococci</taxon>
        <taxon>Deinococcales</taxon>
        <taxon>Deinococcaceae</taxon>
        <taxon>Deinococcus</taxon>
    </lineage>
</organism>
<feature type="compositionally biased region" description="Basic and acidic residues" evidence="1">
    <location>
        <begin position="297"/>
        <end position="308"/>
    </location>
</feature>
<protein>
    <submittedName>
        <fullName evidence="2">Uncharacterized protein</fullName>
    </submittedName>
</protein>
<keyword evidence="3" id="KW-1185">Reference proteome</keyword>
<evidence type="ECO:0000313" key="3">
    <source>
        <dbReference type="Proteomes" id="UP001302059"/>
    </source>
</evidence>
<feature type="region of interest" description="Disordered" evidence="1">
    <location>
        <begin position="199"/>
        <end position="220"/>
    </location>
</feature>
<comment type="caution">
    <text evidence="2">The sequence shown here is derived from an EMBL/GenBank/DDBJ whole genome shotgun (WGS) entry which is preliminary data.</text>
</comment>
<feature type="compositionally biased region" description="Basic and acidic residues" evidence="1">
    <location>
        <begin position="272"/>
        <end position="283"/>
    </location>
</feature>
<sequence length="797" mass="89108">MTTPGSLERHNLAAHPEFGAVLEKVASELRPDLPPSHVPAFFRTRGRRHDFLLDPGNFSVVDAGQPTTALGCVVCGVGSRRQYAFYVRCADGSVQGPVGSSCIFEHVLDVHKARGYGNSLRGLLRDLPYYRQHRSWLEDSQLDYDAYLRRAALAYLTDARLRTQAQLTRAQQLALERSRAAGQPLPPPLYATLLQRGQDLDRRSPPAPPPAPTEPDLPLPADLRRRVQARQDEVLGDLPAFTRAFVLRALGDGKLPVAPYLRRMVEEAVQSAERHAEGRERQSRAAKPQRATSAKTTPRDRPTALPREVRDRWEEVQRFLSPDVADRVWTALRFADDPLTADDRRELDRAMREANEERGRRWAGHARRIWSAADHHLDGDLLRTALERANRGPLIAALKSGRPLDVKILRTLQELTQPLLNPQPEPALRRSDTFLHLVRALAVQHRIETTVAKTSHAMSWLGALGEPYADFLRGHAVDVTAVVRILRQHRSRRDVGTLVLPPRVIAELRERWPTVQTQLSPTVRGLLAPPLDPQHAASLATFEEVLYALAQPLSAPLPAGTPQRTVRPTPPPKPMPPTPKPPEQRPIPLELLALVRRHPQMLSRLSPKLRPILEAAVRDGTRLTPGLLQLLELTAREFTRERTWPAFVAALVQEADRQGRAALARDLVDRDLAAFWRHGLAAVFESYRRGIDPNEAIVRHAVQLLEQERVLKEAASRPVPTAPAVPDDQRNARHFLATLARQAERLGQEETARKLVDPALEARWLALLPAGWRSYRQDGVVGAATVKAALERAQGLP</sequence>
<accession>A0ABT7JFN6</accession>
<proteinExistence type="predicted"/>
<name>A0ABT7JFN6_9DEIO</name>
<evidence type="ECO:0000313" key="2">
    <source>
        <dbReference type="EMBL" id="MDL2343875.1"/>
    </source>
</evidence>
<feature type="region of interest" description="Disordered" evidence="1">
    <location>
        <begin position="272"/>
        <end position="308"/>
    </location>
</feature>
<feature type="region of interest" description="Disordered" evidence="1">
    <location>
        <begin position="556"/>
        <end position="584"/>
    </location>
</feature>
<feature type="compositionally biased region" description="Pro residues" evidence="1">
    <location>
        <begin position="568"/>
        <end position="584"/>
    </location>
</feature>
<dbReference type="RefSeq" id="WP_285522508.1">
    <property type="nucleotide sequence ID" value="NZ_JASNGB010000044.1"/>
</dbReference>
<evidence type="ECO:0000256" key="1">
    <source>
        <dbReference type="SAM" id="MobiDB-lite"/>
    </source>
</evidence>
<feature type="compositionally biased region" description="Low complexity" evidence="1">
    <location>
        <begin position="556"/>
        <end position="567"/>
    </location>
</feature>
<feature type="compositionally biased region" description="Pro residues" evidence="1">
    <location>
        <begin position="205"/>
        <end position="218"/>
    </location>
</feature>
<dbReference type="Proteomes" id="UP001302059">
    <property type="component" value="Unassembled WGS sequence"/>
</dbReference>
<dbReference type="EMBL" id="JASNGB010000044">
    <property type="protein sequence ID" value="MDL2343875.1"/>
    <property type="molecule type" value="Genomic_DNA"/>
</dbReference>
<gene>
    <name evidence="2" type="ORF">QOL99_06900</name>
</gene>